<keyword evidence="2" id="KW-1185">Reference proteome</keyword>
<comment type="caution">
    <text evidence="1">The sequence shown here is derived from an EMBL/GenBank/DDBJ whole genome shotgun (WGS) entry which is preliminary data.</text>
</comment>
<reference evidence="1 2" key="1">
    <citation type="submission" date="2018-04" db="EMBL/GenBank/DDBJ databases">
        <title>Thalassorhabdus spongiae gen. nov., sp. nov., isolated from a marine sponge in South-West Iceland.</title>
        <authorList>
            <person name="Knobloch S."/>
            <person name="Daussin A."/>
            <person name="Johannsson R."/>
            <person name="Marteinsson V.T."/>
        </authorList>
    </citation>
    <scope>NUCLEOTIDE SEQUENCE [LARGE SCALE GENOMIC DNA]</scope>
    <source>
        <strain evidence="1 2">Hp12</strain>
    </source>
</reference>
<accession>A0A2V1GVA0</accession>
<dbReference type="OrthoDB" id="6025350at2"/>
<organism evidence="1 2">
    <name type="scientific">Pelagibaculum spongiae</name>
    <dbReference type="NCBI Taxonomy" id="2080658"/>
    <lineage>
        <taxon>Bacteria</taxon>
        <taxon>Pseudomonadati</taxon>
        <taxon>Pseudomonadota</taxon>
        <taxon>Gammaproteobacteria</taxon>
        <taxon>Oceanospirillales</taxon>
        <taxon>Pelagibaculum</taxon>
    </lineage>
</organism>
<evidence type="ECO:0008006" key="3">
    <source>
        <dbReference type="Google" id="ProtNLM"/>
    </source>
</evidence>
<sequence length="83" mass="9729">MVDTTKESRDYLEMAFRSVHCFADDGKLLIDELEELISIATRDGVVDNNEKRVLRNIFSRLSPAELTPEMLERIQQLRLEYKI</sequence>
<dbReference type="AlphaFoldDB" id="A0A2V1GVA0"/>
<proteinExistence type="predicted"/>
<evidence type="ECO:0000313" key="1">
    <source>
        <dbReference type="EMBL" id="PVZ70325.1"/>
    </source>
</evidence>
<dbReference type="EMBL" id="QDDL01000002">
    <property type="protein sequence ID" value="PVZ70325.1"/>
    <property type="molecule type" value="Genomic_DNA"/>
</dbReference>
<dbReference type="RefSeq" id="WP_116686398.1">
    <property type="nucleotide sequence ID" value="NZ_CAWNYD010000002.1"/>
</dbReference>
<evidence type="ECO:0000313" key="2">
    <source>
        <dbReference type="Proteomes" id="UP000244906"/>
    </source>
</evidence>
<name>A0A2V1GVA0_9GAMM</name>
<gene>
    <name evidence="1" type="ORF">DC094_06940</name>
</gene>
<dbReference type="Proteomes" id="UP000244906">
    <property type="component" value="Unassembled WGS sequence"/>
</dbReference>
<protein>
    <recommendedName>
        <fullName evidence="3">Co-chaperone DjlA N-terminal domain-containing protein</fullName>
    </recommendedName>
</protein>